<evidence type="ECO:0000313" key="2">
    <source>
        <dbReference type="Proteomes" id="UP000289738"/>
    </source>
</evidence>
<dbReference type="EMBL" id="SDMP01000006">
    <property type="protein sequence ID" value="RYR54281.1"/>
    <property type="molecule type" value="Genomic_DNA"/>
</dbReference>
<dbReference type="Proteomes" id="UP000289738">
    <property type="component" value="Chromosome A06"/>
</dbReference>
<proteinExistence type="predicted"/>
<comment type="caution">
    <text evidence="1">The sequence shown here is derived from an EMBL/GenBank/DDBJ whole genome shotgun (WGS) entry which is preliminary data.</text>
</comment>
<dbReference type="AlphaFoldDB" id="A0A445CTM4"/>
<gene>
    <name evidence="1" type="ORF">Ahy_A06g029542</name>
</gene>
<reference evidence="1 2" key="1">
    <citation type="submission" date="2019-01" db="EMBL/GenBank/DDBJ databases">
        <title>Sequencing of cultivated peanut Arachis hypogaea provides insights into genome evolution and oil improvement.</title>
        <authorList>
            <person name="Chen X."/>
        </authorList>
    </citation>
    <scope>NUCLEOTIDE SEQUENCE [LARGE SCALE GENOMIC DNA]</scope>
    <source>
        <strain evidence="2">cv. Fuhuasheng</strain>
        <tissue evidence="1">Leaves</tissue>
    </source>
</reference>
<sequence>MDTKVQAIINTVGSQHPFGVSSFMHTLDLEAMNVPKFSVLANQDGEFAIGIEFSFRKVVVTIIRNYTISKGVKYKNLGSVVRVDNIPPYRGSEVEEGVKIMRQRNVVRRNGVGIISDRYDSISATMAKSNGHCWGHITTNLVKCINSMLKGERNIPVTALIRATYYHLNELFTRKRAEAQERITAEHAFSKFATAKLQTNLHASRSIQVYRFDK</sequence>
<accession>A0A445CTM4</accession>
<keyword evidence="2" id="KW-1185">Reference proteome</keyword>
<name>A0A445CTM4_ARAHY</name>
<evidence type="ECO:0000313" key="1">
    <source>
        <dbReference type="EMBL" id="RYR54281.1"/>
    </source>
</evidence>
<protein>
    <submittedName>
        <fullName evidence="1">Uncharacterized protein</fullName>
    </submittedName>
</protein>
<organism evidence="1 2">
    <name type="scientific">Arachis hypogaea</name>
    <name type="common">Peanut</name>
    <dbReference type="NCBI Taxonomy" id="3818"/>
    <lineage>
        <taxon>Eukaryota</taxon>
        <taxon>Viridiplantae</taxon>
        <taxon>Streptophyta</taxon>
        <taxon>Embryophyta</taxon>
        <taxon>Tracheophyta</taxon>
        <taxon>Spermatophyta</taxon>
        <taxon>Magnoliopsida</taxon>
        <taxon>eudicotyledons</taxon>
        <taxon>Gunneridae</taxon>
        <taxon>Pentapetalae</taxon>
        <taxon>rosids</taxon>
        <taxon>fabids</taxon>
        <taxon>Fabales</taxon>
        <taxon>Fabaceae</taxon>
        <taxon>Papilionoideae</taxon>
        <taxon>50 kb inversion clade</taxon>
        <taxon>dalbergioids sensu lato</taxon>
        <taxon>Dalbergieae</taxon>
        <taxon>Pterocarpus clade</taxon>
        <taxon>Arachis</taxon>
    </lineage>
</organism>